<feature type="region of interest" description="Disordered" evidence="1">
    <location>
        <begin position="32"/>
        <end position="65"/>
    </location>
</feature>
<feature type="compositionally biased region" description="Basic and acidic residues" evidence="1">
    <location>
        <begin position="99"/>
        <end position="112"/>
    </location>
</feature>
<sequence>MLTLNFEASGQLRNRQTTTYDARSYTTLTAQTKAMPFKRKRSDSADAQSDAESDASSTQDDPNALKTAKDRECPFCHQAFTSSSLGRHLDLFIRPVNPKRPDGIHNVDDIRRIRGGITRRQPKGTGKAHKERETPSRSVQETRSETGELEDRRTVNVGRQLPKPTHYVNSMDWRATGVINDARLTPSLHGKGLDHTNGRTPGPQLPPLESRSPVVKQHDEALDEQVETGKAAVLALQEVLESLAAARREHQRDVLYEGVDLTTLSFPALCLTVLQPPRTLFSARPFPDADSYSLEPPTNREKRIVILALEQQHLTGRAQEHVENAYEQWNKLSEEDKRSTWTLELSRAHSSARTTAEDLRTELSLARQRISHLEHEYELLSRCQLPRERLLNPPNTISITKKTLDYFSVEGSPEALLEKWRSTIRAVSKPKKSALTTRMNYADSAMRTRDSTNGKEPGTMELSADMIMHGAVFGVEGPMTREGQYSKPSLEMVPYGRVEEQITKTVDHG</sequence>
<dbReference type="Proteomes" id="UP000503462">
    <property type="component" value="Chromosome 5"/>
</dbReference>
<evidence type="ECO:0000313" key="2">
    <source>
        <dbReference type="EMBL" id="QIX01686.1"/>
    </source>
</evidence>
<protein>
    <submittedName>
        <fullName evidence="2">Uncharacterized protein</fullName>
    </submittedName>
</protein>
<dbReference type="OrthoDB" id="3905365at2759"/>
<feature type="compositionally biased region" description="Basic and acidic residues" evidence="1">
    <location>
        <begin position="128"/>
        <end position="150"/>
    </location>
</feature>
<reference evidence="2 3" key="1">
    <citation type="journal article" date="2016" name="Sci. Rep.">
        <title>Peltaster fructicola genome reveals evolution from an invasive phytopathogen to an ectophytic parasite.</title>
        <authorList>
            <person name="Xu C."/>
            <person name="Chen H."/>
            <person name="Gleason M.L."/>
            <person name="Xu J.R."/>
            <person name="Liu H."/>
            <person name="Zhang R."/>
            <person name="Sun G."/>
        </authorList>
    </citation>
    <scope>NUCLEOTIDE SEQUENCE [LARGE SCALE GENOMIC DNA]</scope>
    <source>
        <strain evidence="2 3">LNHT1506</strain>
    </source>
</reference>
<dbReference type="AlphaFoldDB" id="A0A6H0Y3Z7"/>
<feature type="region of interest" description="Disordered" evidence="1">
    <location>
        <begin position="185"/>
        <end position="223"/>
    </location>
</feature>
<feature type="region of interest" description="Disordered" evidence="1">
    <location>
        <begin position="96"/>
        <end position="150"/>
    </location>
</feature>
<organism evidence="2 3">
    <name type="scientific">Peltaster fructicola</name>
    <dbReference type="NCBI Taxonomy" id="286661"/>
    <lineage>
        <taxon>Eukaryota</taxon>
        <taxon>Fungi</taxon>
        <taxon>Dikarya</taxon>
        <taxon>Ascomycota</taxon>
        <taxon>Pezizomycotina</taxon>
        <taxon>Dothideomycetes</taxon>
        <taxon>Dothideomycetes incertae sedis</taxon>
        <taxon>Peltaster</taxon>
    </lineage>
</organism>
<feature type="compositionally biased region" description="Low complexity" evidence="1">
    <location>
        <begin position="45"/>
        <end position="61"/>
    </location>
</feature>
<proteinExistence type="predicted"/>
<accession>A0A6H0Y3Z7</accession>
<gene>
    <name evidence="2" type="ORF">AMS68_007203</name>
</gene>
<name>A0A6H0Y3Z7_9PEZI</name>
<keyword evidence="3" id="KW-1185">Reference proteome</keyword>
<evidence type="ECO:0000256" key="1">
    <source>
        <dbReference type="SAM" id="MobiDB-lite"/>
    </source>
</evidence>
<dbReference type="EMBL" id="CP051143">
    <property type="protein sequence ID" value="QIX01686.1"/>
    <property type="molecule type" value="Genomic_DNA"/>
</dbReference>
<evidence type="ECO:0000313" key="3">
    <source>
        <dbReference type="Proteomes" id="UP000503462"/>
    </source>
</evidence>